<feature type="compositionally biased region" description="Basic residues" evidence="1">
    <location>
        <begin position="127"/>
        <end position="137"/>
    </location>
</feature>
<comment type="caution">
    <text evidence="2">The sequence shown here is derived from an EMBL/GenBank/DDBJ whole genome shotgun (WGS) entry which is preliminary data.</text>
</comment>
<dbReference type="EMBL" id="BMUL01000001">
    <property type="protein sequence ID" value="GHA63783.1"/>
    <property type="molecule type" value="Genomic_DNA"/>
</dbReference>
<organism evidence="2 3">
    <name type="scientific">Streptomyces termitum</name>
    <dbReference type="NCBI Taxonomy" id="67368"/>
    <lineage>
        <taxon>Bacteria</taxon>
        <taxon>Bacillati</taxon>
        <taxon>Actinomycetota</taxon>
        <taxon>Actinomycetes</taxon>
        <taxon>Kitasatosporales</taxon>
        <taxon>Streptomycetaceae</taxon>
        <taxon>Streptomyces</taxon>
    </lineage>
</organism>
<evidence type="ECO:0000256" key="1">
    <source>
        <dbReference type="SAM" id="MobiDB-lite"/>
    </source>
</evidence>
<protein>
    <submittedName>
        <fullName evidence="2">Uncharacterized protein</fullName>
    </submittedName>
</protein>
<name>A0A918SQD5_9ACTN</name>
<dbReference type="Proteomes" id="UP000644020">
    <property type="component" value="Unassembled WGS sequence"/>
</dbReference>
<proteinExistence type="predicted"/>
<dbReference type="AlphaFoldDB" id="A0A918SQD5"/>
<accession>A0A918SQD5</accession>
<feature type="region of interest" description="Disordered" evidence="1">
    <location>
        <begin position="108"/>
        <end position="137"/>
    </location>
</feature>
<reference evidence="2" key="1">
    <citation type="journal article" date="2014" name="Int. J. Syst. Evol. Microbiol.">
        <title>Complete genome sequence of Corynebacterium casei LMG S-19264T (=DSM 44701T), isolated from a smear-ripened cheese.</title>
        <authorList>
            <consortium name="US DOE Joint Genome Institute (JGI-PGF)"/>
            <person name="Walter F."/>
            <person name="Albersmeier A."/>
            <person name="Kalinowski J."/>
            <person name="Ruckert C."/>
        </authorList>
    </citation>
    <scope>NUCLEOTIDE SEQUENCE</scope>
    <source>
        <strain evidence="2">JCM 4518</strain>
    </source>
</reference>
<keyword evidence="3" id="KW-1185">Reference proteome</keyword>
<sequence length="137" mass="15423">MSRTAHHLTRAAWDTEATDGTPPGSPWHALTLYDLRYASRTEGPVGAPAATDRVRPTHRVHRVRRHVAVHWLPRHQHDPAVGRWAARLERRARQDLRARLGAVRRLARTPGGPLDLDAADTVDVPPARHRHGARWLA</sequence>
<gene>
    <name evidence="2" type="ORF">GCM10010305_01500</name>
</gene>
<feature type="region of interest" description="Disordered" evidence="1">
    <location>
        <begin position="1"/>
        <end position="25"/>
    </location>
</feature>
<evidence type="ECO:0000313" key="2">
    <source>
        <dbReference type="EMBL" id="GHA63783.1"/>
    </source>
</evidence>
<reference evidence="2" key="2">
    <citation type="submission" date="2020-09" db="EMBL/GenBank/DDBJ databases">
        <authorList>
            <person name="Sun Q."/>
            <person name="Ohkuma M."/>
        </authorList>
    </citation>
    <scope>NUCLEOTIDE SEQUENCE</scope>
    <source>
        <strain evidence="2">JCM 4518</strain>
    </source>
</reference>
<dbReference type="RefSeq" id="WP_229849570.1">
    <property type="nucleotide sequence ID" value="NZ_BMUL01000001.1"/>
</dbReference>
<evidence type="ECO:0000313" key="3">
    <source>
        <dbReference type="Proteomes" id="UP000644020"/>
    </source>
</evidence>